<feature type="active site" description="Nucleophile" evidence="9">
    <location>
        <position position="309"/>
    </location>
</feature>
<evidence type="ECO:0000256" key="2">
    <source>
        <dbReference type="ARBA" id="ARBA00005992"/>
    </source>
</evidence>
<name>A0ABV2IUJ0_9HYPH</name>
<keyword evidence="8 9" id="KW-0961">Cell wall biogenesis/degradation</keyword>
<evidence type="ECO:0000313" key="14">
    <source>
        <dbReference type="Proteomes" id="UP001549047"/>
    </source>
</evidence>
<protein>
    <submittedName>
        <fullName evidence="13">Lipoprotein-anchoring transpeptidase ErfK/SrfK</fullName>
    </submittedName>
</protein>
<feature type="compositionally biased region" description="Polar residues" evidence="10">
    <location>
        <begin position="126"/>
        <end position="135"/>
    </location>
</feature>
<evidence type="ECO:0000256" key="6">
    <source>
        <dbReference type="ARBA" id="ARBA00022960"/>
    </source>
</evidence>
<evidence type="ECO:0000313" key="13">
    <source>
        <dbReference type="EMBL" id="MET3612148.1"/>
    </source>
</evidence>
<dbReference type="EMBL" id="JBEPMB010000001">
    <property type="protein sequence ID" value="MET3612148.1"/>
    <property type="molecule type" value="Genomic_DNA"/>
</dbReference>
<evidence type="ECO:0000259" key="12">
    <source>
        <dbReference type="PROSITE" id="PS52029"/>
    </source>
</evidence>
<dbReference type="SUPFAM" id="SSF141523">
    <property type="entry name" value="L,D-transpeptidase catalytic domain-like"/>
    <property type="match status" value="1"/>
</dbReference>
<evidence type="ECO:0000256" key="9">
    <source>
        <dbReference type="PROSITE-ProRule" id="PRU01373"/>
    </source>
</evidence>
<dbReference type="PANTHER" id="PTHR30582">
    <property type="entry name" value="L,D-TRANSPEPTIDASE"/>
    <property type="match status" value="1"/>
</dbReference>
<sequence>MTVPVTARLKAVLPRLGVLAGLAFSLSACVGADGRPVDLDDGRPLLGDARNPSKVPFFPDTGSMNAERFGDQTFPVFMQPTGTPYALQPQGSQPYQSTYQTPPTSTQLDPSRVRGPQSYYPAAPSSIGQQSSVRPSLSDPAPRAETRVAKLDADVWHRYGQMNDAGHLLPAIPIERVSPDLLRQKVAYPTTEKPGTLVVDTRSRFLYLVEGNGQALRYGVGLGRQGYAWSGRGIIRAKQKWPRWTPTDGMAAGSTDINNIKVRGGMVAGIDNPLGARALYIYKDGKDTLYRVHGTPDWQSIGKQASSGCVRMYNQDVVDLYNRVRDGAVIVVM</sequence>
<evidence type="ECO:0000256" key="10">
    <source>
        <dbReference type="SAM" id="MobiDB-lite"/>
    </source>
</evidence>
<dbReference type="PANTHER" id="PTHR30582:SF24">
    <property type="entry name" value="L,D-TRANSPEPTIDASE ERFK_SRFK-RELATED"/>
    <property type="match status" value="1"/>
</dbReference>
<dbReference type="PROSITE" id="PS52029">
    <property type="entry name" value="LD_TPASE"/>
    <property type="match status" value="1"/>
</dbReference>
<evidence type="ECO:0000256" key="3">
    <source>
        <dbReference type="ARBA" id="ARBA00022676"/>
    </source>
</evidence>
<dbReference type="RefSeq" id="WP_354554732.1">
    <property type="nucleotide sequence ID" value="NZ_JBEPMB010000001.1"/>
</dbReference>
<evidence type="ECO:0000256" key="8">
    <source>
        <dbReference type="ARBA" id="ARBA00023316"/>
    </source>
</evidence>
<keyword evidence="4" id="KW-0808">Transferase</keyword>
<feature type="compositionally biased region" description="Low complexity" evidence="10">
    <location>
        <begin position="92"/>
        <end position="107"/>
    </location>
</feature>
<dbReference type="InterPro" id="IPR038063">
    <property type="entry name" value="Transpep_catalytic_dom"/>
</dbReference>
<comment type="caution">
    <text evidence="13">The sequence shown here is derived from an EMBL/GenBank/DDBJ whole genome shotgun (WGS) entry which is preliminary data.</text>
</comment>
<keyword evidence="14" id="KW-1185">Reference proteome</keyword>
<dbReference type="Gene3D" id="2.40.440.10">
    <property type="entry name" value="L,D-transpeptidase catalytic domain-like"/>
    <property type="match status" value="1"/>
</dbReference>
<reference evidence="13 14" key="1">
    <citation type="submission" date="2024-06" db="EMBL/GenBank/DDBJ databases">
        <title>Genomic Encyclopedia of Type Strains, Phase IV (KMG-IV): sequencing the most valuable type-strain genomes for metagenomic binning, comparative biology and taxonomic classification.</title>
        <authorList>
            <person name="Goeker M."/>
        </authorList>
    </citation>
    <scope>NUCLEOTIDE SEQUENCE [LARGE SCALE GENOMIC DNA]</scope>
    <source>
        <strain evidence="13 14">DSM 29780</strain>
    </source>
</reference>
<dbReference type="InterPro" id="IPR050979">
    <property type="entry name" value="LD-transpeptidase"/>
</dbReference>
<dbReference type="Proteomes" id="UP001549047">
    <property type="component" value="Unassembled WGS sequence"/>
</dbReference>
<evidence type="ECO:0000256" key="4">
    <source>
        <dbReference type="ARBA" id="ARBA00022679"/>
    </source>
</evidence>
<dbReference type="CDD" id="cd16913">
    <property type="entry name" value="YkuD_like"/>
    <property type="match status" value="1"/>
</dbReference>
<evidence type="ECO:0000256" key="1">
    <source>
        <dbReference type="ARBA" id="ARBA00004752"/>
    </source>
</evidence>
<gene>
    <name evidence="13" type="ORF">ABID16_000453</name>
</gene>
<keyword evidence="6 9" id="KW-0133">Cell shape</keyword>
<organism evidence="13 14">
    <name type="scientific">Rhizobium aquaticum</name>
    <dbReference type="NCBI Taxonomy" id="1549636"/>
    <lineage>
        <taxon>Bacteria</taxon>
        <taxon>Pseudomonadati</taxon>
        <taxon>Pseudomonadota</taxon>
        <taxon>Alphaproteobacteria</taxon>
        <taxon>Hyphomicrobiales</taxon>
        <taxon>Rhizobiaceae</taxon>
        <taxon>Rhizobium/Agrobacterium group</taxon>
        <taxon>Rhizobium</taxon>
    </lineage>
</organism>
<comment type="similarity">
    <text evidence="2">Belongs to the YkuD family.</text>
</comment>
<feature type="active site" description="Proton donor/acceptor" evidence="9">
    <location>
        <position position="293"/>
    </location>
</feature>
<keyword evidence="7 9" id="KW-0573">Peptidoglycan synthesis</keyword>
<keyword evidence="3" id="KW-0328">Glycosyltransferase</keyword>
<feature type="chain" id="PRO_5045964400" evidence="11">
    <location>
        <begin position="29"/>
        <end position="333"/>
    </location>
</feature>
<dbReference type="InterPro" id="IPR005490">
    <property type="entry name" value="LD_TPept_cat_dom"/>
</dbReference>
<keyword evidence="5" id="KW-0378">Hydrolase</keyword>
<feature type="signal peptide" evidence="11">
    <location>
        <begin position="1"/>
        <end position="28"/>
    </location>
</feature>
<feature type="domain" description="L,D-TPase catalytic" evidence="12">
    <location>
        <begin position="195"/>
        <end position="333"/>
    </location>
</feature>
<proteinExistence type="inferred from homology"/>
<accession>A0ABV2IUJ0</accession>
<comment type="pathway">
    <text evidence="1 9">Cell wall biogenesis; peptidoglycan biosynthesis.</text>
</comment>
<keyword evidence="13" id="KW-0449">Lipoprotein</keyword>
<feature type="region of interest" description="Disordered" evidence="10">
    <location>
        <begin position="82"/>
        <end position="143"/>
    </location>
</feature>
<evidence type="ECO:0000256" key="7">
    <source>
        <dbReference type="ARBA" id="ARBA00022984"/>
    </source>
</evidence>
<keyword evidence="11" id="KW-0732">Signal</keyword>
<evidence type="ECO:0000256" key="11">
    <source>
        <dbReference type="SAM" id="SignalP"/>
    </source>
</evidence>
<evidence type="ECO:0000256" key="5">
    <source>
        <dbReference type="ARBA" id="ARBA00022801"/>
    </source>
</evidence>
<dbReference type="Pfam" id="PF03734">
    <property type="entry name" value="YkuD"/>
    <property type="match status" value="1"/>
</dbReference>